<proteinExistence type="predicted"/>
<evidence type="ECO:0000313" key="1">
    <source>
        <dbReference type="EMBL" id="QAY04951.1"/>
    </source>
</evidence>
<keyword evidence="2" id="KW-1185">Reference proteome</keyword>
<gene>
    <name evidence="1" type="primary">97</name>
    <name evidence="1" type="ORF">SEA_OCHI17_97</name>
</gene>
<accession>A0A411BTM6</accession>
<evidence type="ECO:0000313" key="2">
    <source>
        <dbReference type="Proteomes" id="UP000289975"/>
    </source>
</evidence>
<reference evidence="1 2" key="1">
    <citation type="submission" date="2019-01" db="EMBL/GenBank/DDBJ databases">
        <authorList>
            <person name="Arabshahi J."/>
            <person name="Bell S."/>
            <person name="Chan J."/>
            <person name="Haskins E."/>
            <person name="Kerstiens E."/>
            <person name="Novak L."/>
            <person name="Okekeogbu I."/>
            <person name="Otero A."/>
            <person name="Smith G."/>
            <person name="Li Y."/>
            <person name="Clase K.L."/>
            <person name="Curtis N."/>
            <person name="Kistler A.B."/>
            <person name="Roscher J.E."/>
            <person name="Garlena R.A."/>
            <person name="Russell D.A."/>
            <person name="Pope W.H."/>
            <person name="Jacobs-Sera D."/>
            <person name="Hatfull G.F."/>
        </authorList>
    </citation>
    <scope>NUCLEOTIDE SEQUENCE [LARGE SCALE GENOMIC DNA]</scope>
</reference>
<name>A0A411BTM6_9CAUD</name>
<dbReference type="GeneID" id="65118821"/>
<organism evidence="1 2">
    <name type="scientific">Mycobacterium phage Ochi17</name>
    <dbReference type="NCBI Taxonomy" id="2502425"/>
    <lineage>
        <taxon>Viruses</taxon>
        <taxon>Duplodnaviria</taxon>
        <taxon>Heunggongvirae</taxon>
        <taxon>Uroviricota</taxon>
        <taxon>Caudoviricetes</taxon>
        <taxon>Gracegardnervirinae</taxon>
        <taxon>Cheoctovirus</taxon>
        <taxon>Cheoctovirus ochi17</taxon>
    </lineage>
</organism>
<dbReference type="RefSeq" id="YP_010101111.1">
    <property type="nucleotide sequence ID" value="NC_055787.1"/>
</dbReference>
<dbReference type="Proteomes" id="UP000289975">
    <property type="component" value="Segment"/>
</dbReference>
<dbReference type="KEGG" id="vg:65118821"/>
<protein>
    <submittedName>
        <fullName evidence="1">Uncharacterized protein</fullName>
    </submittedName>
</protein>
<sequence>MSGVFPAPHRAFHRLQRTPQMSLRYRYASTLGDRYALPMYFDTVEDVKIHKALSDKHLTGLPGHDSMRIEEFVDGEWVPVDVGSVVQSEPNEARRPEK</sequence>
<dbReference type="EMBL" id="MK359307">
    <property type="protein sequence ID" value="QAY04951.1"/>
    <property type="molecule type" value="Genomic_DNA"/>
</dbReference>